<sequence>MGTVKDLNLAILDEKDDDCYDEEMLQQAHSVDGFFSAYPTVLHCLTKLSLYNICFADLGHASPSI</sequence>
<dbReference type="AlphaFoldDB" id="A0A0A9BEX1"/>
<dbReference type="EMBL" id="GBRH01237222">
    <property type="protein sequence ID" value="JAD60673.1"/>
    <property type="molecule type" value="Transcribed_RNA"/>
</dbReference>
<accession>A0A0A9BEX1</accession>
<proteinExistence type="predicted"/>
<evidence type="ECO:0000313" key="1">
    <source>
        <dbReference type="EMBL" id="JAD60673.1"/>
    </source>
</evidence>
<reference evidence="1" key="2">
    <citation type="journal article" date="2015" name="Data Brief">
        <title>Shoot transcriptome of the giant reed, Arundo donax.</title>
        <authorList>
            <person name="Barrero R.A."/>
            <person name="Guerrero F.D."/>
            <person name="Moolhuijzen P."/>
            <person name="Goolsby J.A."/>
            <person name="Tidwell J."/>
            <person name="Bellgard S.E."/>
            <person name="Bellgard M.I."/>
        </authorList>
    </citation>
    <scope>NUCLEOTIDE SEQUENCE</scope>
    <source>
        <tissue evidence="1">Shoot tissue taken approximately 20 cm above the soil surface</tissue>
    </source>
</reference>
<reference evidence="1" key="1">
    <citation type="submission" date="2014-09" db="EMBL/GenBank/DDBJ databases">
        <authorList>
            <person name="Magalhaes I.L.F."/>
            <person name="Oliveira U."/>
            <person name="Santos F.R."/>
            <person name="Vidigal T.H.D.A."/>
            <person name="Brescovit A.D."/>
            <person name="Santos A.J."/>
        </authorList>
    </citation>
    <scope>NUCLEOTIDE SEQUENCE</scope>
    <source>
        <tissue evidence="1">Shoot tissue taken approximately 20 cm above the soil surface</tissue>
    </source>
</reference>
<organism evidence="1">
    <name type="scientific">Arundo donax</name>
    <name type="common">Giant reed</name>
    <name type="synonym">Donax arundinaceus</name>
    <dbReference type="NCBI Taxonomy" id="35708"/>
    <lineage>
        <taxon>Eukaryota</taxon>
        <taxon>Viridiplantae</taxon>
        <taxon>Streptophyta</taxon>
        <taxon>Embryophyta</taxon>
        <taxon>Tracheophyta</taxon>
        <taxon>Spermatophyta</taxon>
        <taxon>Magnoliopsida</taxon>
        <taxon>Liliopsida</taxon>
        <taxon>Poales</taxon>
        <taxon>Poaceae</taxon>
        <taxon>PACMAD clade</taxon>
        <taxon>Arundinoideae</taxon>
        <taxon>Arundineae</taxon>
        <taxon>Arundo</taxon>
    </lineage>
</organism>
<protein>
    <submittedName>
        <fullName evidence="1">Uncharacterized protein</fullName>
    </submittedName>
</protein>
<name>A0A0A9BEX1_ARUDO</name>